<evidence type="ECO:0000256" key="5">
    <source>
        <dbReference type="ARBA" id="ARBA00022737"/>
    </source>
</evidence>
<sequence length="618" mass="64018">MAIAVSNSPGNNPTGNPFVDSLIWGSSWSGGTITYSFDPGYYGDSAFSLAMKSAVRAAFDIIETIIPLNFSEQGFLTGGGAFINDVDITYALVSQNYLGGPGSVGFHQVPGDSSLASDGNQAIFGLFGYDSIIYNPEGLQKGGAGFSVILHEILHGLGLAHPHDTGGGSSIFPGVFSSTGDYGYQGQNQGIFTIMSYNEGYAQAIPVTTYTYGDVATPMALDIAALQAIYGTASNATGNNVYSLPGYNGAGTHWSSIWDTGGNDTIYAGGVQRNTVINLNDADLSGSDAGGSPIYAAGIQGGFTIANSVVIENAVGGTMSDTIIGNEVGNWLDGRSGNDIIYSGSGNDQIIGGDGNDTLSGDNGSDIVSGGNGVDNIIAYAGDGNDNINGGGGYDWLRFTGNTSINLDLSNKGQQNTGYGFDTIRSIEHVSGSDANDQITGSKVANILNGRKGSDTLDGQEGDDTLNGGRHSDILIGGRGRDTINGGNGADIIEGGKGLDFMNGGNGPDTFVFTTMRDSTNSTIYSDVIGDFRSGEDKIDLSAIDASEILPGDDAFIFRGQGPITTSQEGEISYLKIDAAGTANDRTYVFIDSDADKAREMVIELTGLHDLTANDFIL</sequence>
<evidence type="ECO:0000256" key="4">
    <source>
        <dbReference type="ARBA" id="ARBA00022525"/>
    </source>
</evidence>
<dbReference type="InterPro" id="IPR024079">
    <property type="entry name" value="MetalloPept_cat_dom_sf"/>
</dbReference>
<dbReference type="EMBL" id="FWFP01000011">
    <property type="protein sequence ID" value="SLN68117.1"/>
    <property type="molecule type" value="Genomic_DNA"/>
</dbReference>
<dbReference type="InterPro" id="IPR011049">
    <property type="entry name" value="Serralysin-like_metalloprot_C"/>
</dbReference>
<feature type="region of interest" description="Disordered" evidence="6">
    <location>
        <begin position="451"/>
        <end position="470"/>
    </location>
</feature>
<gene>
    <name evidence="8" type="primary">aprA</name>
    <name evidence="8" type="ORF">RUM8411_03431</name>
</gene>
<keyword evidence="4" id="KW-0964">Secreted</keyword>
<dbReference type="GO" id="GO:0008270">
    <property type="term" value="F:zinc ion binding"/>
    <property type="evidence" value="ECO:0007669"/>
    <property type="project" value="InterPro"/>
</dbReference>
<organism evidence="8 9">
    <name type="scientific">Ruegeria meonggei</name>
    <dbReference type="NCBI Taxonomy" id="1446476"/>
    <lineage>
        <taxon>Bacteria</taxon>
        <taxon>Pseudomonadati</taxon>
        <taxon>Pseudomonadota</taxon>
        <taxon>Alphaproteobacteria</taxon>
        <taxon>Rhodobacterales</taxon>
        <taxon>Roseobacteraceae</taxon>
        <taxon>Ruegeria</taxon>
    </lineage>
</organism>
<dbReference type="RefSeq" id="WP_085823905.1">
    <property type="nucleotide sequence ID" value="NZ_FWFP01000011.1"/>
</dbReference>
<evidence type="ECO:0000256" key="3">
    <source>
        <dbReference type="ARBA" id="ARBA00009490"/>
    </source>
</evidence>
<dbReference type="Pfam" id="PF00353">
    <property type="entry name" value="HemolysinCabind"/>
    <property type="match status" value="4"/>
</dbReference>
<keyword evidence="9" id="KW-1185">Reference proteome</keyword>
<dbReference type="EC" id="3.4.24.40" evidence="8"/>
<proteinExistence type="inferred from homology"/>
<dbReference type="GO" id="GO:0008237">
    <property type="term" value="F:metallopeptidase activity"/>
    <property type="evidence" value="ECO:0007669"/>
    <property type="project" value="InterPro"/>
</dbReference>
<evidence type="ECO:0000259" key="7">
    <source>
        <dbReference type="SMART" id="SM00235"/>
    </source>
</evidence>
<dbReference type="Gene3D" id="3.40.390.10">
    <property type="entry name" value="Collagenase (Catalytic Domain)"/>
    <property type="match status" value="1"/>
</dbReference>
<protein>
    <submittedName>
        <fullName evidence="8">Serralysin</fullName>
        <ecNumber evidence="8">3.4.24.40</ecNumber>
    </submittedName>
</protein>
<comment type="subcellular location">
    <subcellularLocation>
        <location evidence="2">Secreted</location>
    </subcellularLocation>
</comment>
<dbReference type="GO" id="GO:0005509">
    <property type="term" value="F:calcium ion binding"/>
    <property type="evidence" value="ECO:0007669"/>
    <property type="project" value="InterPro"/>
</dbReference>
<dbReference type="Proteomes" id="UP000193778">
    <property type="component" value="Unassembled WGS sequence"/>
</dbReference>
<dbReference type="SUPFAM" id="SSF55486">
    <property type="entry name" value="Metalloproteases ('zincins'), catalytic domain"/>
    <property type="match status" value="1"/>
</dbReference>
<feature type="domain" description="Peptidase metallopeptidase" evidence="7">
    <location>
        <begin position="20"/>
        <end position="184"/>
    </location>
</feature>
<dbReference type="InterPro" id="IPR001343">
    <property type="entry name" value="Hemolysn_Ca-bd"/>
</dbReference>
<comment type="cofactor">
    <cofactor evidence="1">
        <name>Ca(2+)</name>
        <dbReference type="ChEBI" id="CHEBI:29108"/>
    </cofactor>
</comment>
<evidence type="ECO:0000256" key="6">
    <source>
        <dbReference type="SAM" id="MobiDB-lite"/>
    </source>
</evidence>
<dbReference type="GO" id="GO:0005615">
    <property type="term" value="C:extracellular space"/>
    <property type="evidence" value="ECO:0007669"/>
    <property type="project" value="InterPro"/>
</dbReference>
<dbReference type="AlphaFoldDB" id="A0A1X7A434"/>
<evidence type="ECO:0000313" key="8">
    <source>
        <dbReference type="EMBL" id="SLN68117.1"/>
    </source>
</evidence>
<dbReference type="PANTHER" id="PTHR38340:SF1">
    <property type="entry name" value="S-LAYER PROTEIN"/>
    <property type="match status" value="1"/>
</dbReference>
<dbReference type="GO" id="GO:0006508">
    <property type="term" value="P:proteolysis"/>
    <property type="evidence" value="ECO:0007669"/>
    <property type="project" value="InterPro"/>
</dbReference>
<dbReference type="InterPro" id="IPR018511">
    <property type="entry name" value="Hemolysin-typ_Ca-bd_CS"/>
</dbReference>
<dbReference type="Pfam" id="PF08548">
    <property type="entry name" value="Peptidase_M10_C"/>
    <property type="match status" value="1"/>
</dbReference>
<dbReference type="PRINTS" id="PR00313">
    <property type="entry name" value="CABNDNGRPT"/>
</dbReference>
<comment type="similarity">
    <text evidence="3">Belongs to the peptidase M10B family.</text>
</comment>
<dbReference type="PANTHER" id="PTHR38340">
    <property type="entry name" value="S-LAYER PROTEIN"/>
    <property type="match status" value="1"/>
</dbReference>
<dbReference type="SMART" id="SM00235">
    <property type="entry name" value="ZnMc"/>
    <property type="match status" value="1"/>
</dbReference>
<dbReference type="InterPro" id="IPR013858">
    <property type="entry name" value="Peptidase_M10B_C"/>
</dbReference>
<dbReference type="InterPro" id="IPR006026">
    <property type="entry name" value="Peptidase_Metallo"/>
</dbReference>
<evidence type="ECO:0000313" key="9">
    <source>
        <dbReference type="Proteomes" id="UP000193778"/>
    </source>
</evidence>
<accession>A0A1X7A434</accession>
<evidence type="ECO:0000256" key="2">
    <source>
        <dbReference type="ARBA" id="ARBA00004613"/>
    </source>
</evidence>
<dbReference type="SUPFAM" id="SSF51120">
    <property type="entry name" value="beta-Roll"/>
    <property type="match status" value="2"/>
</dbReference>
<evidence type="ECO:0000256" key="1">
    <source>
        <dbReference type="ARBA" id="ARBA00001913"/>
    </source>
</evidence>
<dbReference type="OrthoDB" id="733404at2"/>
<reference evidence="9" key="1">
    <citation type="submission" date="2017-03" db="EMBL/GenBank/DDBJ databases">
        <authorList>
            <person name="Rodrigo-Torres L."/>
            <person name="Arahal R.D."/>
            <person name="Lucena T."/>
        </authorList>
    </citation>
    <scope>NUCLEOTIDE SEQUENCE [LARGE SCALE GENOMIC DNA]</scope>
    <source>
        <strain evidence="9">CECT 8411</strain>
    </source>
</reference>
<name>A0A1X7A434_9RHOB</name>
<dbReference type="PROSITE" id="PS00330">
    <property type="entry name" value="HEMOLYSIN_CALCIUM"/>
    <property type="match status" value="2"/>
</dbReference>
<keyword evidence="8" id="KW-0378">Hydrolase</keyword>
<dbReference type="InterPro" id="IPR050557">
    <property type="entry name" value="RTX_toxin/Mannuronan_C5-epim"/>
</dbReference>
<keyword evidence="5" id="KW-0677">Repeat</keyword>
<dbReference type="Gene3D" id="2.150.10.10">
    <property type="entry name" value="Serralysin-like metalloprotease, C-terminal"/>
    <property type="match status" value="3"/>
</dbReference>